<comment type="caution">
    <text evidence="1">The sequence shown here is derived from an EMBL/GenBank/DDBJ whole genome shotgun (WGS) entry which is preliminary data.</text>
</comment>
<dbReference type="Proteomes" id="UP001482620">
    <property type="component" value="Unassembled WGS sequence"/>
</dbReference>
<accession>A0ABV0TN97</accession>
<gene>
    <name evidence="1" type="ORF">ILYODFUR_021165</name>
</gene>
<keyword evidence="2" id="KW-1185">Reference proteome</keyword>
<organism evidence="1 2">
    <name type="scientific">Ilyodon furcidens</name>
    <name type="common">goldbreast splitfin</name>
    <dbReference type="NCBI Taxonomy" id="33524"/>
    <lineage>
        <taxon>Eukaryota</taxon>
        <taxon>Metazoa</taxon>
        <taxon>Chordata</taxon>
        <taxon>Craniata</taxon>
        <taxon>Vertebrata</taxon>
        <taxon>Euteleostomi</taxon>
        <taxon>Actinopterygii</taxon>
        <taxon>Neopterygii</taxon>
        <taxon>Teleostei</taxon>
        <taxon>Neoteleostei</taxon>
        <taxon>Acanthomorphata</taxon>
        <taxon>Ovalentaria</taxon>
        <taxon>Atherinomorphae</taxon>
        <taxon>Cyprinodontiformes</taxon>
        <taxon>Goodeidae</taxon>
        <taxon>Ilyodon</taxon>
    </lineage>
</organism>
<evidence type="ECO:0000313" key="1">
    <source>
        <dbReference type="EMBL" id="MEQ2233383.1"/>
    </source>
</evidence>
<evidence type="ECO:0000313" key="2">
    <source>
        <dbReference type="Proteomes" id="UP001482620"/>
    </source>
</evidence>
<name>A0ABV0TN97_9TELE</name>
<proteinExistence type="predicted"/>
<dbReference type="EMBL" id="JAHRIQ010036992">
    <property type="protein sequence ID" value="MEQ2233383.1"/>
    <property type="molecule type" value="Genomic_DNA"/>
</dbReference>
<protein>
    <submittedName>
        <fullName evidence="1">Uncharacterized protein</fullName>
    </submittedName>
</protein>
<reference evidence="1 2" key="1">
    <citation type="submission" date="2021-06" db="EMBL/GenBank/DDBJ databases">
        <authorList>
            <person name="Palmer J.M."/>
        </authorList>
    </citation>
    <scope>NUCLEOTIDE SEQUENCE [LARGE SCALE GENOMIC DNA]</scope>
    <source>
        <strain evidence="2">if_2019</strain>
        <tissue evidence="1">Muscle</tissue>
    </source>
</reference>
<sequence>MHSGAKGLAQRATVAICGIQTQALVSPLEHKPPALTTRPPLLYDRFHLKRLRLFPKSCQLDTWDLDDQLKADVRSCSRVLLALLLFLKDITVKHTFSAGNECPEVCSCFSCSYGQVRHS</sequence>